<dbReference type="InterPro" id="IPR036465">
    <property type="entry name" value="vWFA_dom_sf"/>
</dbReference>
<dbReference type="AlphaFoldDB" id="A0A9W9ZZI6"/>
<reference evidence="2" key="1">
    <citation type="submission" date="2023-01" db="EMBL/GenBank/DDBJ databases">
        <title>Genome assembly of the deep-sea coral Lophelia pertusa.</title>
        <authorList>
            <person name="Herrera S."/>
            <person name="Cordes E."/>
        </authorList>
    </citation>
    <scope>NUCLEOTIDE SEQUENCE</scope>
    <source>
        <strain evidence="2">USNM1676648</strain>
        <tissue evidence="2">Polyp</tissue>
    </source>
</reference>
<evidence type="ECO:0000313" key="2">
    <source>
        <dbReference type="EMBL" id="KAJ7390250.1"/>
    </source>
</evidence>
<keyword evidence="3" id="KW-1185">Reference proteome</keyword>
<dbReference type="Gene3D" id="3.40.50.410">
    <property type="entry name" value="von Willebrand factor, type A domain"/>
    <property type="match status" value="1"/>
</dbReference>
<feature type="domain" description="VWFA" evidence="1">
    <location>
        <begin position="12"/>
        <end position="110"/>
    </location>
</feature>
<dbReference type="CDD" id="cd00198">
    <property type="entry name" value="vWFA"/>
    <property type="match status" value="1"/>
</dbReference>
<dbReference type="SUPFAM" id="SSF53300">
    <property type="entry name" value="vWA-like"/>
    <property type="match status" value="1"/>
</dbReference>
<protein>
    <submittedName>
        <fullName evidence="2">Sarcoma antigen 1</fullName>
    </submittedName>
</protein>
<evidence type="ECO:0000313" key="3">
    <source>
        <dbReference type="Proteomes" id="UP001163046"/>
    </source>
</evidence>
<sequence>MYKSYTRNMVIFVFVVDTSASMNQRTSIGTTLLDVAKNAVETFTKLRQRDQASRTDRYMLVTLEEPPGAIKAGWRETQATFINELKNLQATGLSTLGSSLKEAFDLLNLYRLHSGIDNYGMNLYEEHKNP</sequence>
<dbReference type="PANTHER" id="PTHR12957:SF2">
    <property type="entry name" value="INTEGRATOR COMPLEX SUBUNIT 6"/>
    <property type="match status" value="1"/>
</dbReference>
<proteinExistence type="predicted"/>
<organism evidence="2 3">
    <name type="scientific">Desmophyllum pertusum</name>
    <dbReference type="NCBI Taxonomy" id="174260"/>
    <lineage>
        <taxon>Eukaryota</taxon>
        <taxon>Metazoa</taxon>
        <taxon>Cnidaria</taxon>
        <taxon>Anthozoa</taxon>
        <taxon>Hexacorallia</taxon>
        <taxon>Scleractinia</taxon>
        <taxon>Caryophylliina</taxon>
        <taxon>Caryophylliidae</taxon>
        <taxon>Desmophyllum</taxon>
    </lineage>
</organism>
<dbReference type="EMBL" id="MU825418">
    <property type="protein sequence ID" value="KAJ7390250.1"/>
    <property type="molecule type" value="Genomic_DNA"/>
</dbReference>
<evidence type="ECO:0000259" key="1">
    <source>
        <dbReference type="Pfam" id="PF13519"/>
    </source>
</evidence>
<dbReference type="Pfam" id="PF13519">
    <property type="entry name" value="VWA_2"/>
    <property type="match status" value="1"/>
</dbReference>
<dbReference type="Proteomes" id="UP001163046">
    <property type="component" value="Unassembled WGS sequence"/>
</dbReference>
<gene>
    <name evidence="2" type="primary">SAGE1_1</name>
    <name evidence="2" type="ORF">OS493_026118</name>
</gene>
<comment type="caution">
    <text evidence="2">The sequence shown here is derived from an EMBL/GenBank/DDBJ whole genome shotgun (WGS) entry which is preliminary data.</text>
</comment>
<dbReference type="GO" id="GO:0032039">
    <property type="term" value="C:integrator complex"/>
    <property type="evidence" value="ECO:0007669"/>
    <property type="project" value="TreeGrafter"/>
</dbReference>
<dbReference type="GO" id="GO:0034472">
    <property type="term" value="P:snRNA 3'-end processing"/>
    <property type="evidence" value="ECO:0007669"/>
    <property type="project" value="TreeGrafter"/>
</dbReference>
<dbReference type="InterPro" id="IPR051113">
    <property type="entry name" value="Integrator_subunit6"/>
</dbReference>
<accession>A0A9W9ZZI6</accession>
<dbReference type="InterPro" id="IPR002035">
    <property type="entry name" value="VWF_A"/>
</dbReference>
<dbReference type="OrthoDB" id="9449012at2759"/>
<dbReference type="PANTHER" id="PTHR12957">
    <property type="entry name" value="DEAD/H BOX POLYPEPTIDE 26/DICE1-RELATED"/>
    <property type="match status" value="1"/>
</dbReference>
<name>A0A9W9ZZI6_9CNID</name>